<feature type="compositionally biased region" description="Gly residues" evidence="1">
    <location>
        <begin position="376"/>
        <end position="397"/>
    </location>
</feature>
<feature type="chain" id="PRO_5012464619" description="CBM6 domain-containing protein" evidence="2">
    <location>
        <begin position="20"/>
        <end position="426"/>
    </location>
</feature>
<dbReference type="AlphaFoldDB" id="A0A1Z5KAE6"/>
<feature type="compositionally biased region" description="Low complexity" evidence="1">
    <location>
        <begin position="359"/>
        <end position="375"/>
    </location>
</feature>
<evidence type="ECO:0000313" key="4">
    <source>
        <dbReference type="Proteomes" id="UP000198406"/>
    </source>
</evidence>
<dbReference type="Gene3D" id="2.60.120.260">
    <property type="entry name" value="Galactose-binding domain-like"/>
    <property type="match status" value="1"/>
</dbReference>
<evidence type="ECO:0000313" key="3">
    <source>
        <dbReference type="EMBL" id="GAX23125.1"/>
    </source>
</evidence>
<keyword evidence="4" id="KW-1185">Reference proteome</keyword>
<proteinExistence type="predicted"/>
<reference evidence="3 4" key="1">
    <citation type="journal article" date="2015" name="Plant Cell">
        <title>Oil accumulation by the oleaginous diatom Fistulifera solaris as revealed by the genome and transcriptome.</title>
        <authorList>
            <person name="Tanaka T."/>
            <person name="Maeda Y."/>
            <person name="Veluchamy A."/>
            <person name="Tanaka M."/>
            <person name="Abida H."/>
            <person name="Marechal E."/>
            <person name="Bowler C."/>
            <person name="Muto M."/>
            <person name="Sunaga Y."/>
            <person name="Tanaka M."/>
            <person name="Yoshino T."/>
            <person name="Taniguchi T."/>
            <person name="Fukuda Y."/>
            <person name="Nemoto M."/>
            <person name="Matsumoto M."/>
            <person name="Wong P.S."/>
            <person name="Aburatani S."/>
            <person name="Fujibuchi W."/>
        </authorList>
    </citation>
    <scope>NUCLEOTIDE SEQUENCE [LARGE SCALE GENOMIC DNA]</scope>
    <source>
        <strain evidence="3 4">JPCC DA0580</strain>
    </source>
</reference>
<comment type="caution">
    <text evidence="3">The sequence shown here is derived from an EMBL/GenBank/DDBJ whole genome shotgun (WGS) entry which is preliminary data.</text>
</comment>
<evidence type="ECO:0000256" key="1">
    <source>
        <dbReference type="SAM" id="MobiDB-lite"/>
    </source>
</evidence>
<sequence>MSRSLPWFLLLLLLSPIRAQQVRRNLEYVEKNGVTLKLVTPDMFQPDAVDDYNLPTNEYNHSQCQVFFNASNFMQSKGIVIDCNHIGWLDEGDWLAYSIPLNNNNTTTTTIYNLTMSITSPLGEGSFRVEDYETQEIYATVDSLAVTEDWNSFHPVTTSLNLTNIPNNTVTILIRSLSMGWTFHNLCLQEVISNATTPPMTMVPTTIELTTTKPTTTVPTVSSPPSSRPTNLPTLFQATETILPTAVVASSEVPTLVSSETPTKLVTPVPAVTTIPTTMPSSVPTLLSEMPSDVPTLEPTIPFVTTSTVVPSTYTPSMSDSPTHLYEAEYRKKSKKSHQPSGKGSAGNGRSSGKGISGKGSSSEKASSRKSNNSGKGSGLGKGNGIDSGLGKGGATYGKGSSSVSGKGSSRPGKEGVYGKGKGTRL</sequence>
<keyword evidence="2" id="KW-0732">Signal</keyword>
<dbReference type="EMBL" id="BDSP01000197">
    <property type="protein sequence ID" value="GAX23125.1"/>
    <property type="molecule type" value="Genomic_DNA"/>
</dbReference>
<feature type="compositionally biased region" description="Gly residues" evidence="1">
    <location>
        <begin position="416"/>
        <end position="426"/>
    </location>
</feature>
<organism evidence="3 4">
    <name type="scientific">Fistulifera solaris</name>
    <name type="common">Oleaginous diatom</name>
    <dbReference type="NCBI Taxonomy" id="1519565"/>
    <lineage>
        <taxon>Eukaryota</taxon>
        <taxon>Sar</taxon>
        <taxon>Stramenopiles</taxon>
        <taxon>Ochrophyta</taxon>
        <taxon>Bacillariophyta</taxon>
        <taxon>Bacillariophyceae</taxon>
        <taxon>Bacillariophycidae</taxon>
        <taxon>Naviculales</taxon>
        <taxon>Naviculaceae</taxon>
        <taxon>Fistulifera</taxon>
    </lineage>
</organism>
<accession>A0A1Z5KAE6</accession>
<name>A0A1Z5KAE6_FISSO</name>
<dbReference type="Proteomes" id="UP000198406">
    <property type="component" value="Unassembled WGS sequence"/>
</dbReference>
<feature type="region of interest" description="Disordered" evidence="1">
    <location>
        <begin position="330"/>
        <end position="426"/>
    </location>
</feature>
<feature type="compositionally biased region" description="Gly residues" evidence="1">
    <location>
        <begin position="344"/>
        <end position="358"/>
    </location>
</feature>
<gene>
    <name evidence="3" type="ORF">FisN_33Lh013</name>
</gene>
<dbReference type="OrthoDB" id="5211809at2759"/>
<protein>
    <recommendedName>
        <fullName evidence="5">CBM6 domain-containing protein</fullName>
    </recommendedName>
</protein>
<feature type="compositionally biased region" description="Low complexity" evidence="1">
    <location>
        <begin position="398"/>
        <end position="411"/>
    </location>
</feature>
<dbReference type="SUPFAM" id="SSF49785">
    <property type="entry name" value="Galactose-binding domain-like"/>
    <property type="match status" value="1"/>
</dbReference>
<dbReference type="InterPro" id="IPR008979">
    <property type="entry name" value="Galactose-bd-like_sf"/>
</dbReference>
<evidence type="ECO:0000256" key="2">
    <source>
        <dbReference type="SAM" id="SignalP"/>
    </source>
</evidence>
<evidence type="ECO:0008006" key="5">
    <source>
        <dbReference type="Google" id="ProtNLM"/>
    </source>
</evidence>
<feature type="signal peptide" evidence="2">
    <location>
        <begin position="1"/>
        <end position="19"/>
    </location>
</feature>
<dbReference type="InParanoid" id="A0A1Z5KAE6"/>